<evidence type="ECO:0000313" key="1">
    <source>
        <dbReference type="EMBL" id="MDL5034422.1"/>
    </source>
</evidence>
<reference evidence="1 2" key="1">
    <citation type="submission" date="2023-06" db="EMBL/GenBank/DDBJ databases">
        <title>Pelomonas sp. APW6 16S ribosomal RNA gene genome sequencing and assembly.</title>
        <authorList>
            <person name="Woo H."/>
        </authorList>
    </citation>
    <scope>NUCLEOTIDE SEQUENCE [LARGE SCALE GENOMIC DNA]</scope>
    <source>
        <strain evidence="1 2">APW6</strain>
    </source>
</reference>
<proteinExistence type="predicted"/>
<dbReference type="RefSeq" id="WP_285984497.1">
    <property type="nucleotide sequence ID" value="NZ_JASVDS010000008.1"/>
</dbReference>
<comment type="caution">
    <text evidence="1">The sequence shown here is derived from an EMBL/GenBank/DDBJ whole genome shotgun (WGS) entry which is preliminary data.</text>
</comment>
<evidence type="ECO:0000313" key="2">
    <source>
        <dbReference type="Proteomes" id="UP001238603"/>
    </source>
</evidence>
<gene>
    <name evidence="1" type="ORF">QRD43_21140</name>
</gene>
<dbReference type="Proteomes" id="UP001238603">
    <property type="component" value="Unassembled WGS sequence"/>
</dbReference>
<dbReference type="EMBL" id="JASVDS010000008">
    <property type="protein sequence ID" value="MDL5034422.1"/>
    <property type="molecule type" value="Genomic_DNA"/>
</dbReference>
<sequence>MIALQHYQLQMAGIKSLKAVLVEEASHRRGRTFEEWSKAEASAVWLAARDFAQQHDLRVPLLAEVVQVERLACGHCDYSSKWAQYVTDLMWRGQDRRQKPTPS</sequence>
<protein>
    <submittedName>
        <fullName evidence="1">Uncharacterized protein</fullName>
    </submittedName>
</protein>
<organism evidence="1 2">
    <name type="scientific">Roseateles subflavus</name>
    <dbReference type="NCBI Taxonomy" id="3053353"/>
    <lineage>
        <taxon>Bacteria</taxon>
        <taxon>Pseudomonadati</taxon>
        <taxon>Pseudomonadota</taxon>
        <taxon>Betaproteobacteria</taxon>
        <taxon>Burkholderiales</taxon>
        <taxon>Sphaerotilaceae</taxon>
        <taxon>Roseateles</taxon>
    </lineage>
</organism>
<name>A0ABT7LQD8_9BURK</name>
<accession>A0ABT7LQD8</accession>
<keyword evidence="2" id="KW-1185">Reference proteome</keyword>